<evidence type="ECO:0000313" key="6">
    <source>
        <dbReference type="Proteomes" id="UP000241074"/>
    </source>
</evidence>
<dbReference type="Gene3D" id="2.40.50.1020">
    <property type="entry name" value="LytTr DNA-binding domain"/>
    <property type="match status" value="1"/>
</dbReference>
<feature type="modified residue" description="4-aspartylphosphate" evidence="2">
    <location>
        <position position="55"/>
    </location>
</feature>
<dbReference type="Proteomes" id="UP000241074">
    <property type="component" value="Chromosome"/>
</dbReference>
<reference evidence="5 6" key="1">
    <citation type="submission" date="2018-03" db="EMBL/GenBank/DDBJ databases">
        <title>Ahniella affigens gen. nov., sp. nov., a gammaproteobacterium isolated from sandy soil near a stream.</title>
        <authorList>
            <person name="Ko Y."/>
            <person name="Kim J.-H."/>
        </authorList>
    </citation>
    <scope>NUCLEOTIDE SEQUENCE [LARGE SCALE GENOMIC DNA]</scope>
    <source>
        <strain evidence="5 6">D13</strain>
    </source>
</reference>
<feature type="domain" description="Response regulatory" evidence="3">
    <location>
        <begin position="2"/>
        <end position="118"/>
    </location>
</feature>
<dbReference type="OrthoDB" id="236568at2"/>
<dbReference type="Pfam" id="PF04397">
    <property type="entry name" value="LytTR"/>
    <property type="match status" value="1"/>
</dbReference>
<evidence type="ECO:0000256" key="1">
    <source>
        <dbReference type="ARBA" id="ARBA00023012"/>
    </source>
</evidence>
<dbReference type="InterPro" id="IPR011006">
    <property type="entry name" value="CheY-like_superfamily"/>
</dbReference>
<name>A0A2P1PMV9_9GAMM</name>
<sequence>MNLYIVDDEFAARLRMRTLIRELDDRSLQILGEADRGDQALAEIERLKPDVVLVDISMPVMDGLELARHLSGLEVPPAVVFVTAYDEFALAAFEAKAIDYVLKPVRVDRLRQALDKAARFSPERARELTAAIGKPRSRSHLCARVRGNLKLVPVRDVVYLMAEDKYVAVYSDHGEILLDESLKNLEAEFEGIFVRLHRNCLVAADRLTAIEKSAEGDYVARVRGVDRTFEISRRCLASVRAAARQL</sequence>
<evidence type="ECO:0000256" key="2">
    <source>
        <dbReference type="PROSITE-ProRule" id="PRU00169"/>
    </source>
</evidence>
<dbReference type="GO" id="GO:0003677">
    <property type="term" value="F:DNA binding"/>
    <property type="evidence" value="ECO:0007669"/>
    <property type="project" value="UniProtKB-KW"/>
</dbReference>
<dbReference type="RefSeq" id="WP_106890086.1">
    <property type="nucleotide sequence ID" value="NZ_CP027860.1"/>
</dbReference>
<dbReference type="SMART" id="SM00850">
    <property type="entry name" value="LytTR"/>
    <property type="match status" value="1"/>
</dbReference>
<dbReference type="InterPro" id="IPR001789">
    <property type="entry name" value="Sig_transdc_resp-reg_receiver"/>
</dbReference>
<dbReference type="PANTHER" id="PTHR37299">
    <property type="entry name" value="TRANSCRIPTIONAL REGULATOR-RELATED"/>
    <property type="match status" value="1"/>
</dbReference>
<gene>
    <name evidence="5" type="ORF">C7S18_02640</name>
</gene>
<dbReference type="PROSITE" id="PS50110">
    <property type="entry name" value="RESPONSE_REGULATORY"/>
    <property type="match status" value="1"/>
</dbReference>
<keyword evidence="1" id="KW-0902">Two-component regulatory system</keyword>
<dbReference type="PROSITE" id="PS50930">
    <property type="entry name" value="HTH_LYTTR"/>
    <property type="match status" value="1"/>
</dbReference>
<dbReference type="SUPFAM" id="SSF52172">
    <property type="entry name" value="CheY-like"/>
    <property type="match status" value="1"/>
</dbReference>
<dbReference type="Pfam" id="PF00072">
    <property type="entry name" value="Response_reg"/>
    <property type="match status" value="1"/>
</dbReference>
<organism evidence="5 6">
    <name type="scientific">Ahniella affigens</name>
    <dbReference type="NCBI Taxonomy" id="2021234"/>
    <lineage>
        <taxon>Bacteria</taxon>
        <taxon>Pseudomonadati</taxon>
        <taxon>Pseudomonadota</taxon>
        <taxon>Gammaproteobacteria</taxon>
        <taxon>Lysobacterales</taxon>
        <taxon>Rhodanobacteraceae</taxon>
        <taxon>Ahniella</taxon>
    </lineage>
</organism>
<dbReference type="PANTHER" id="PTHR37299:SF1">
    <property type="entry name" value="STAGE 0 SPORULATION PROTEIN A HOMOLOG"/>
    <property type="match status" value="1"/>
</dbReference>
<dbReference type="InterPro" id="IPR007492">
    <property type="entry name" value="LytTR_DNA-bd_dom"/>
</dbReference>
<dbReference type="SMART" id="SM00448">
    <property type="entry name" value="REC"/>
    <property type="match status" value="1"/>
</dbReference>
<evidence type="ECO:0000313" key="5">
    <source>
        <dbReference type="EMBL" id="AVP96157.1"/>
    </source>
</evidence>
<protein>
    <submittedName>
        <fullName evidence="5">DNA-binding response regulator</fullName>
    </submittedName>
</protein>
<evidence type="ECO:0000259" key="3">
    <source>
        <dbReference type="PROSITE" id="PS50110"/>
    </source>
</evidence>
<keyword evidence="5" id="KW-0238">DNA-binding</keyword>
<dbReference type="AlphaFoldDB" id="A0A2P1PMV9"/>
<dbReference type="EMBL" id="CP027860">
    <property type="protein sequence ID" value="AVP96157.1"/>
    <property type="molecule type" value="Genomic_DNA"/>
</dbReference>
<feature type="domain" description="HTH LytTR-type" evidence="4">
    <location>
        <begin position="141"/>
        <end position="245"/>
    </location>
</feature>
<dbReference type="GO" id="GO:0000156">
    <property type="term" value="F:phosphorelay response regulator activity"/>
    <property type="evidence" value="ECO:0007669"/>
    <property type="project" value="InterPro"/>
</dbReference>
<dbReference type="Gene3D" id="3.40.50.2300">
    <property type="match status" value="1"/>
</dbReference>
<dbReference type="InterPro" id="IPR046947">
    <property type="entry name" value="LytR-like"/>
</dbReference>
<accession>A0A2P1PMV9</accession>
<evidence type="ECO:0000259" key="4">
    <source>
        <dbReference type="PROSITE" id="PS50930"/>
    </source>
</evidence>
<proteinExistence type="predicted"/>
<dbReference type="KEGG" id="xba:C7S18_02640"/>
<keyword evidence="2" id="KW-0597">Phosphoprotein</keyword>
<keyword evidence="6" id="KW-1185">Reference proteome</keyword>
<reference evidence="5 6" key="2">
    <citation type="submission" date="2018-03" db="EMBL/GenBank/DDBJ databases">
        <authorList>
            <person name="Keele B.F."/>
        </authorList>
    </citation>
    <scope>NUCLEOTIDE SEQUENCE [LARGE SCALE GENOMIC DNA]</scope>
    <source>
        <strain evidence="5 6">D13</strain>
    </source>
</reference>